<dbReference type="Proteomes" id="UP000001551">
    <property type="component" value="Chromosome"/>
</dbReference>
<accession>E6U6W3</accession>
<reference evidence="1 2" key="1">
    <citation type="submission" date="2010-12" db="EMBL/GenBank/DDBJ databases">
        <title>Complete sequence of Ethanoligenens harbinense YUAN-3.</title>
        <authorList>
            <person name="Lucas S."/>
            <person name="Copeland A."/>
            <person name="Lapidus A."/>
            <person name="Cheng J.-F."/>
            <person name="Bruce D."/>
            <person name="Goodwin L."/>
            <person name="Pitluck S."/>
            <person name="Chertkov O."/>
            <person name="Misra M."/>
            <person name="Detter J.C."/>
            <person name="Han C."/>
            <person name="Tapia R."/>
            <person name="Land M."/>
            <person name="Hauser L."/>
            <person name="Jeffries C."/>
            <person name="Kyrpides N."/>
            <person name="Ivanova N."/>
            <person name="Mikhailova N."/>
            <person name="Wang A."/>
            <person name="Mouttaki H."/>
            <person name="He Z."/>
            <person name="Zhou J."/>
            <person name="Hemme C.L."/>
            <person name="Woyke T."/>
        </authorList>
    </citation>
    <scope>NUCLEOTIDE SEQUENCE [LARGE SCALE GENOMIC DNA]</scope>
    <source>
        <strain evidence="2">DSM 18485 / JCM 12961 / CGMCC 1.5033 / YUAN-3</strain>
    </source>
</reference>
<dbReference type="InterPro" id="IPR025619">
    <property type="entry name" value="YlzJ"/>
</dbReference>
<dbReference type="AlphaFoldDB" id="E6U6W3"/>
<organism evidence="1 2">
    <name type="scientific">Ethanoligenens harbinense (strain DSM 18485 / JCM 12961 / CGMCC 1.5033 / YUAN-3)</name>
    <dbReference type="NCBI Taxonomy" id="663278"/>
    <lineage>
        <taxon>Bacteria</taxon>
        <taxon>Bacillati</taxon>
        <taxon>Bacillota</taxon>
        <taxon>Clostridia</taxon>
        <taxon>Eubacteriales</taxon>
        <taxon>Oscillospiraceae</taxon>
        <taxon>Ethanoligenens</taxon>
    </lineage>
</organism>
<sequence length="73" mass="7949">MLLYTVMPYDAIFGEVQEETDSPAQQGISAINGGFVEWTRDGGVPRVARLISTDPSAYLRADYAPGAPWFPKG</sequence>
<evidence type="ECO:0000313" key="2">
    <source>
        <dbReference type="Proteomes" id="UP000001551"/>
    </source>
</evidence>
<proteinExistence type="predicted"/>
<keyword evidence="2" id="KW-1185">Reference proteome</keyword>
<dbReference type="EMBL" id="CP002400">
    <property type="protein sequence ID" value="ADU26930.1"/>
    <property type="molecule type" value="Genomic_DNA"/>
</dbReference>
<dbReference type="RefSeq" id="WP_013485285.1">
    <property type="nucleotide sequence ID" value="NC_014828.1"/>
</dbReference>
<dbReference type="HOGENOM" id="CLU_189760_1_0_9"/>
<evidence type="ECO:0000313" key="1">
    <source>
        <dbReference type="EMBL" id="ADU26930.1"/>
    </source>
</evidence>
<gene>
    <name evidence="1" type="ordered locus">Ethha_1392</name>
</gene>
<dbReference type="STRING" id="663278.Ethha_1392"/>
<dbReference type="KEGG" id="eha:Ethha_1392"/>
<protein>
    <submittedName>
        <fullName evidence="1">Uncharacterized protein</fullName>
    </submittedName>
</protein>
<name>E6U6W3_ETHHY</name>
<dbReference type="Pfam" id="PF14035">
    <property type="entry name" value="YlzJ"/>
    <property type="match status" value="1"/>
</dbReference>